<accession>A0ABV7LDN0</accession>
<organism evidence="3 4">
    <name type="scientific">Camelimonas abortus</name>
    <dbReference type="NCBI Taxonomy" id="1017184"/>
    <lineage>
        <taxon>Bacteria</taxon>
        <taxon>Pseudomonadati</taxon>
        <taxon>Pseudomonadota</taxon>
        <taxon>Alphaproteobacteria</taxon>
        <taxon>Hyphomicrobiales</taxon>
        <taxon>Chelatococcaceae</taxon>
        <taxon>Camelimonas</taxon>
    </lineage>
</organism>
<keyword evidence="1" id="KW-1133">Transmembrane helix</keyword>
<proteinExistence type="predicted"/>
<evidence type="ECO:0000313" key="3">
    <source>
        <dbReference type="EMBL" id="MFC3266050.1"/>
    </source>
</evidence>
<keyword evidence="4" id="KW-1185">Reference proteome</keyword>
<dbReference type="Pfam" id="PF07835">
    <property type="entry name" value="COX4_pro_2"/>
    <property type="match status" value="1"/>
</dbReference>
<dbReference type="RefSeq" id="WP_376831504.1">
    <property type="nucleotide sequence ID" value="NZ_JBHLWR010000006.1"/>
</dbReference>
<dbReference type="InterPro" id="IPR036596">
    <property type="entry name" value="Cyt-C_aa3_sf"/>
</dbReference>
<dbReference type="InterPro" id="IPR012422">
    <property type="entry name" value="Cyt_c_oxidase_su4_bac-aa3"/>
</dbReference>
<sequence length="50" mass="5460">MAKQTNGATGGHPAMDYPAHERTYANFIRGSVWGIAAIIVVLVLMAWFLL</sequence>
<name>A0ABV7LDN0_9HYPH</name>
<feature type="transmembrane region" description="Helical" evidence="1">
    <location>
        <begin position="27"/>
        <end position="49"/>
    </location>
</feature>
<feature type="domain" description="Cytochrome c oxidase subunit IV bacterial aa3 type" evidence="2">
    <location>
        <begin position="14"/>
        <end position="49"/>
    </location>
</feature>
<reference evidence="4" key="1">
    <citation type="journal article" date="2019" name="Int. J. Syst. Evol. Microbiol.">
        <title>The Global Catalogue of Microorganisms (GCM) 10K type strain sequencing project: providing services to taxonomists for standard genome sequencing and annotation.</title>
        <authorList>
            <consortium name="The Broad Institute Genomics Platform"/>
            <consortium name="The Broad Institute Genome Sequencing Center for Infectious Disease"/>
            <person name="Wu L."/>
            <person name="Ma J."/>
        </authorList>
    </citation>
    <scope>NUCLEOTIDE SEQUENCE [LARGE SCALE GENOMIC DNA]</scope>
    <source>
        <strain evidence="4">CCM 7941</strain>
    </source>
</reference>
<comment type="caution">
    <text evidence="3">The sequence shown here is derived from an EMBL/GenBank/DDBJ whole genome shotgun (WGS) entry which is preliminary data.</text>
</comment>
<dbReference type="Gene3D" id="1.20.5.160">
    <property type="entry name" value="Bacterial aa3 type cytochrome c oxidase subunit IV"/>
    <property type="match status" value="1"/>
</dbReference>
<dbReference type="Proteomes" id="UP001595536">
    <property type="component" value="Unassembled WGS sequence"/>
</dbReference>
<keyword evidence="1" id="KW-0812">Transmembrane</keyword>
<dbReference type="EMBL" id="JBHRUV010000029">
    <property type="protein sequence ID" value="MFC3266050.1"/>
    <property type="molecule type" value="Genomic_DNA"/>
</dbReference>
<dbReference type="SUPFAM" id="SSF81469">
    <property type="entry name" value="Bacterial aa3 type cytochrome c oxidase subunit IV"/>
    <property type="match status" value="1"/>
</dbReference>
<keyword evidence="1" id="KW-0472">Membrane</keyword>
<gene>
    <name evidence="3" type="ORF">ACFOEX_06770</name>
</gene>
<evidence type="ECO:0000256" key="1">
    <source>
        <dbReference type="SAM" id="Phobius"/>
    </source>
</evidence>
<evidence type="ECO:0000259" key="2">
    <source>
        <dbReference type="Pfam" id="PF07835"/>
    </source>
</evidence>
<evidence type="ECO:0000313" key="4">
    <source>
        <dbReference type="Proteomes" id="UP001595536"/>
    </source>
</evidence>
<protein>
    <submittedName>
        <fullName evidence="3">Aa3-type cytochrome c oxidase subunit IV</fullName>
    </submittedName>
</protein>